<organism evidence="1 2">
    <name type="scientific">Phytophthora fragariaefolia</name>
    <dbReference type="NCBI Taxonomy" id="1490495"/>
    <lineage>
        <taxon>Eukaryota</taxon>
        <taxon>Sar</taxon>
        <taxon>Stramenopiles</taxon>
        <taxon>Oomycota</taxon>
        <taxon>Peronosporomycetes</taxon>
        <taxon>Peronosporales</taxon>
        <taxon>Peronosporaceae</taxon>
        <taxon>Phytophthora</taxon>
    </lineage>
</organism>
<evidence type="ECO:0000313" key="2">
    <source>
        <dbReference type="Proteomes" id="UP001165121"/>
    </source>
</evidence>
<dbReference type="Proteomes" id="UP001165121">
    <property type="component" value="Unassembled WGS sequence"/>
</dbReference>
<accession>A0A9W7D5N8</accession>
<sequence length="103" mass="11747">MSWQRFARDLRDGCIEQICILSDVKRMKCEAEELRQLVTEGADALSAKSKKEGFDKQNWDSLKSSPLYEVLREHKDVLSDDIPVELPQDKGVQHGIDFVPGTK</sequence>
<proteinExistence type="predicted"/>
<reference evidence="1" key="1">
    <citation type="submission" date="2023-04" db="EMBL/GenBank/DDBJ databases">
        <title>Phytophthora fragariaefolia NBRC 109709.</title>
        <authorList>
            <person name="Ichikawa N."/>
            <person name="Sato H."/>
            <person name="Tonouchi N."/>
        </authorList>
    </citation>
    <scope>NUCLEOTIDE SEQUENCE</scope>
    <source>
        <strain evidence="1">NBRC 109709</strain>
    </source>
</reference>
<keyword evidence="2" id="KW-1185">Reference proteome</keyword>
<dbReference type="EMBL" id="BSXT01005680">
    <property type="protein sequence ID" value="GMF61151.1"/>
    <property type="molecule type" value="Genomic_DNA"/>
</dbReference>
<evidence type="ECO:0000313" key="1">
    <source>
        <dbReference type="EMBL" id="GMF61151.1"/>
    </source>
</evidence>
<name>A0A9W7D5N8_9STRA</name>
<dbReference type="AlphaFoldDB" id="A0A9W7D5N8"/>
<protein>
    <submittedName>
        <fullName evidence="1">Unnamed protein product</fullName>
    </submittedName>
</protein>
<gene>
    <name evidence="1" type="ORF">Pfra01_002662600</name>
</gene>
<comment type="caution">
    <text evidence="1">The sequence shown here is derived from an EMBL/GenBank/DDBJ whole genome shotgun (WGS) entry which is preliminary data.</text>
</comment>